<comment type="caution">
    <text evidence="1">The sequence shown here is derived from an EMBL/GenBank/DDBJ whole genome shotgun (WGS) entry which is preliminary data.</text>
</comment>
<gene>
    <name evidence="1" type="ORF">BV25DRAFT_1824153</name>
</gene>
<evidence type="ECO:0000313" key="1">
    <source>
        <dbReference type="EMBL" id="KAI0063595.1"/>
    </source>
</evidence>
<reference evidence="1" key="2">
    <citation type="journal article" date="2022" name="New Phytol.">
        <title>Evolutionary transition to the ectomycorrhizal habit in the genomes of a hyperdiverse lineage of mushroom-forming fungi.</title>
        <authorList>
            <person name="Looney B."/>
            <person name="Miyauchi S."/>
            <person name="Morin E."/>
            <person name="Drula E."/>
            <person name="Courty P.E."/>
            <person name="Kohler A."/>
            <person name="Kuo A."/>
            <person name="LaButti K."/>
            <person name="Pangilinan J."/>
            <person name="Lipzen A."/>
            <person name="Riley R."/>
            <person name="Andreopoulos W."/>
            <person name="He G."/>
            <person name="Johnson J."/>
            <person name="Nolan M."/>
            <person name="Tritt A."/>
            <person name="Barry K.W."/>
            <person name="Grigoriev I.V."/>
            <person name="Nagy L.G."/>
            <person name="Hibbett D."/>
            <person name="Henrissat B."/>
            <person name="Matheny P.B."/>
            <person name="Labbe J."/>
            <person name="Martin F.M."/>
        </authorList>
    </citation>
    <scope>NUCLEOTIDE SEQUENCE</scope>
    <source>
        <strain evidence="1">HHB10654</strain>
    </source>
</reference>
<name>A0ACB8T5R3_9AGAM</name>
<sequence>MSLSCTVHFLSWFGPCLGAQGAEVILSAVSSDNGRVAILTVLRLWSLSSAILIPHIAGSLSYLLWVCWLSFWLFAPPLSHRVQLQPAVTASAYPHVAPDIYGRNPRFPI</sequence>
<protein>
    <submittedName>
        <fullName evidence="1">Uncharacterized protein</fullName>
    </submittedName>
</protein>
<accession>A0ACB8T5R3</accession>
<reference evidence="1" key="1">
    <citation type="submission" date="2021-03" db="EMBL/GenBank/DDBJ databases">
        <authorList>
            <consortium name="DOE Joint Genome Institute"/>
            <person name="Ahrendt S."/>
            <person name="Looney B.P."/>
            <person name="Miyauchi S."/>
            <person name="Morin E."/>
            <person name="Drula E."/>
            <person name="Courty P.E."/>
            <person name="Chicoki N."/>
            <person name="Fauchery L."/>
            <person name="Kohler A."/>
            <person name="Kuo A."/>
            <person name="Labutti K."/>
            <person name="Pangilinan J."/>
            <person name="Lipzen A."/>
            <person name="Riley R."/>
            <person name="Andreopoulos W."/>
            <person name="He G."/>
            <person name="Johnson J."/>
            <person name="Barry K.W."/>
            <person name="Grigoriev I.V."/>
            <person name="Nagy L."/>
            <person name="Hibbett D."/>
            <person name="Henrissat B."/>
            <person name="Matheny P.B."/>
            <person name="Labbe J."/>
            <person name="Martin F."/>
        </authorList>
    </citation>
    <scope>NUCLEOTIDE SEQUENCE</scope>
    <source>
        <strain evidence="1">HHB10654</strain>
    </source>
</reference>
<organism evidence="1 2">
    <name type="scientific">Artomyces pyxidatus</name>
    <dbReference type="NCBI Taxonomy" id="48021"/>
    <lineage>
        <taxon>Eukaryota</taxon>
        <taxon>Fungi</taxon>
        <taxon>Dikarya</taxon>
        <taxon>Basidiomycota</taxon>
        <taxon>Agaricomycotina</taxon>
        <taxon>Agaricomycetes</taxon>
        <taxon>Russulales</taxon>
        <taxon>Auriscalpiaceae</taxon>
        <taxon>Artomyces</taxon>
    </lineage>
</organism>
<dbReference type="EMBL" id="MU277202">
    <property type="protein sequence ID" value="KAI0063595.1"/>
    <property type="molecule type" value="Genomic_DNA"/>
</dbReference>
<evidence type="ECO:0000313" key="2">
    <source>
        <dbReference type="Proteomes" id="UP000814140"/>
    </source>
</evidence>
<keyword evidence="2" id="KW-1185">Reference proteome</keyword>
<dbReference type="Proteomes" id="UP000814140">
    <property type="component" value="Unassembled WGS sequence"/>
</dbReference>
<proteinExistence type="predicted"/>